<reference evidence="1" key="1">
    <citation type="submission" date="2021-05" db="EMBL/GenBank/DDBJ databases">
        <authorList>
            <person name="Pan Q."/>
            <person name="Jouanno E."/>
            <person name="Zahm M."/>
            <person name="Klopp C."/>
            <person name="Cabau C."/>
            <person name="Louis A."/>
            <person name="Berthelot C."/>
            <person name="Parey E."/>
            <person name="Roest Crollius H."/>
            <person name="Montfort J."/>
            <person name="Robinson-Rechavi M."/>
            <person name="Bouchez O."/>
            <person name="Lampietro C."/>
            <person name="Lopez Roques C."/>
            <person name="Donnadieu C."/>
            <person name="Postlethwait J."/>
            <person name="Bobe J."/>
            <person name="Dillon D."/>
            <person name="Chandos A."/>
            <person name="von Hippel F."/>
            <person name="Guiguen Y."/>
        </authorList>
    </citation>
    <scope>NUCLEOTIDE SEQUENCE</scope>
    <source>
        <strain evidence="1">YG-Jan2019</strain>
    </source>
</reference>
<organism evidence="1 2">
    <name type="scientific">Dallia pectoralis</name>
    <name type="common">Alaska blackfish</name>
    <dbReference type="NCBI Taxonomy" id="75939"/>
    <lineage>
        <taxon>Eukaryota</taxon>
        <taxon>Metazoa</taxon>
        <taxon>Chordata</taxon>
        <taxon>Craniata</taxon>
        <taxon>Vertebrata</taxon>
        <taxon>Euteleostomi</taxon>
        <taxon>Actinopterygii</taxon>
        <taxon>Neopterygii</taxon>
        <taxon>Teleostei</taxon>
        <taxon>Protacanthopterygii</taxon>
        <taxon>Esociformes</taxon>
        <taxon>Umbridae</taxon>
        <taxon>Dallia</taxon>
    </lineage>
</organism>
<evidence type="ECO:0000313" key="2">
    <source>
        <dbReference type="Proteomes" id="UP001157502"/>
    </source>
</evidence>
<protein>
    <submittedName>
        <fullName evidence="1">Uncharacterized protein</fullName>
    </submittedName>
</protein>
<proteinExistence type="predicted"/>
<comment type="caution">
    <text evidence="1">The sequence shown here is derived from an EMBL/GenBank/DDBJ whole genome shotgun (WGS) entry which is preliminary data.</text>
</comment>
<name>A0ACC2FSE2_DALPE</name>
<keyword evidence="2" id="KW-1185">Reference proteome</keyword>
<dbReference type="Proteomes" id="UP001157502">
    <property type="component" value="Chromosome 23"/>
</dbReference>
<accession>A0ACC2FSE2</accession>
<dbReference type="EMBL" id="CM055750">
    <property type="protein sequence ID" value="KAJ7994274.1"/>
    <property type="molecule type" value="Genomic_DNA"/>
</dbReference>
<evidence type="ECO:0000313" key="1">
    <source>
        <dbReference type="EMBL" id="KAJ7994274.1"/>
    </source>
</evidence>
<sequence>MDLLRVFCLYLYTSTAFTKPVYQTNLSLKDGEEQINYLNTPGIIPPHTGPYQVAWITEPQANETMTKRHLFAFRCYMSQAAELEIAGAVTKRLGDTSQYIDDLISYLYKEPDSQTEQDCQLPENLKNNHEILMFVRTLLTLYTQWLGKGL</sequence>
<gene>
    <name evidence="1" type="ORF">DPEC_G00264190</name>
</gene>